<dbReference type="PRINTS" id="PR00081">
    <property type="entry name" value="GDHRDH"/>
</dbReference>
<evidence type="ECO:0000256" key="4">
    <source>
        <dbReference type="ARBA" id="ARBA00022692"/>
    </source>
</evidence>
<protein>
    <submittedName>
        <fullName evidence="9">Hydroxysteroid 11-beta dehydrogenase 1</fullName>
    </submittedName>
</protein>
<dbReference type="Ensembl" id="ENSSSCT00025101263.1">
    <property type="protein sequence ID" value="ENSSSCP00025044754.1"/>
    <property type="gene ID" value="ENSSSCG00025073409.1"/>
</dbReference>
<evidence type="ECO:0000256" key="1">
    <source>
        <dbReference type="ARBA" id="ARBA00004586"/>
    </source>
</evidence>
<dbReference type="Proteomes" id="UP000694727">
    <property type="component" value="Unplaced"/>
</dbReference>
<dbReference type="Pfam" id="PF00106">
    <property type="entry name" value="adh_short"/>
    <property type="match status" value="1"/>
</dbReference>
<comment type="subcellular location">
    <subcellularLocation>
        <location evidence="1">Endoplasmic reticulum membrane</location>
    </subcellularLocation>
</comment>
<name>A0A8D0TIW5_PIG</name>
<dbReference type="InterPro" id="IPR051253">
    <property type="entry name" value="11-beta-HSD"/>
</dbReference>
<dbReference type="SUPFAM" id="SSF51735">
    <property type="entry name" value="NAD(P)-binding Rossmann-fold domains"/>
    <property type="match status" value="1"/>
</dbReference>
<accession>A0A8D0TIW5</accession>
<keyword evidence="5" id="KW-0256">Endoplasmic reticulum</keyword>
<dbReference type="GO" id="GO:0005789">
    <property type="term" value="C:endoplasmic reticulum membrane"/>
    <property type="evidence" value="ECO:0007669"/>
    <property type="project" value="UniProtKB-SubCell"/>
</dbReference>
<evidence type="ECO:0000256" key="5">
    <source>
        <dbReference type="ARBA" id="ARBA00022824"/>
    </source>
</evidence>
<evidence type="ECO:0000256" key="6">
    <source>
        <dbReference type="ARBA" id="ARBA00022989"/>
    </source>
</evidence>
<dbReference type="PANTHER" id="PTHR44279:SF1">
    <property type="entry name" value="11-BETA-HYDROXYSTEROID DEHYDROGENASE 1"/>
    <property type="match status" value="1"/>
</dbReference>
<dbReference type="InterPro" id="IPR036291">
    <property type="entry name" value="NAD(P)-bd_dom_sf"/>
</dbReference>
<dbReference type="InterPro" id="IPR002347">
    <property type="entry name" value="SDR_fam"/>
</dbReference>
<proteinExistence type="inferred from homology"/>
<dbReference type="PANTHER" id="PTHR44279">
    <property type="entry name" value="HYDROXYSTEROID (11-BETA) DEHYDROGENASE 1-LIKE B-RELATED"/>
    <property type="match status" value="1"/>
</dbReference>
<comment type="subunit">
    <text evidence="3">Homodimer.</text>
</comment>
<keyword evidence="4 8" id="KW-0812">Transmembrane</keyword>
<evidence type="ECO:0000256" key="2">
    <source>
        <dbReference type="ARBA" id="ARBA00006484"/>
    </source>
</evidence>
<reference evidence="9" key="1">
    <citation type="submission" date="2025-08" db="UniProtKB">
        <authorList>
            <consortium name="Ensembl"/>
        </authorList>
    </citation>
    <scope>IDENTIFICATION</scope>
</reference>
<keyword evidence="7 8" id="KW-0472">Membrane</keyword>
<sequence length="428" mass="48287">MAFMKKYLLPILGIFLAYYYYSANEEFRPEMLRGKKVIVTGASKGIGREMAYHLARMGAHVVVTARSEETLKKVVSHCLELGASSAHYVAGTMEDMTFAEQFVAKAGKLLGGLDMLILNHITQASMTPFSDDIHLVRRSMEVNFLSYVVLSVAALPMLKQSNGSIVVVSSQAGTITTSLSFSPPKHLRILFCTLSIVIKNRKWDTPSSIKGTETTGTGTQTVGPCGPLLLHFYHYQDRAIIKRPYLHYHLEGHSGLKDGPQKIYPPGTCACEPIWKRVFADVIKDLKMKSSWIIWASLNPMKSVLRRRAKDTHKIVTMEAEIGVMCLQVKEHQDIRAGIRSLKRKKGFSNKSHLWQTHSQYNTQWRKAESLPAPNWNKKRMLTLTTVIQLSIGSPSHSNRTDKRSRCPHWKRRGKTVTHVVQTTCYCI</sequence>
<evidence type="ECO:0000256" key="8">
    <source>
        <dbReference type="SAM" id="Phobius"/>
    </source>
</evidence>
<gene>
    <name evidence="9" type="primary">HSD11B1</name>
</gene>
<dbReference type="Gene3D" id="3.40.50.720">
    <property type="entry name" value="NAD(P)-binding Rossmann-like Domain"/>
    <property type="match status" value="1"/>
</dbReference>
<organism evidence="9 10">
    <name type="scientific">Sus scrofa</name>
    <name type="common">Pig</name>
    <dbReference type="NCBI Taxonomy" id="9823"/>
    <lineage>
        <taxon>Eukaryota</taxon>
        <taxon>Metazoa</taxon>
        <taxon>Chordata</taxon>
        <taxon>Craniata</taxon>
        <taxon>Vertebrata</taxon>
        <taxon>Euteleostomi</taxon>
        <taxon>Mammalia</taxon>
        <taxon>Eutheria</taxon>
        <taxon>Laurasiatheria</taxon>
        <taxon>Artiodactyla</taxon>
        <taxon>Suina</taxon>
        <taxon>Suidae</taxon>
        <taxon>Sus</taxon>
    </lineage>
</organism>
<evidence type="ECO:0000256" key="7">
    <source>
        <dbReference type="ARBA" id="ARBA00023136"/>
    </source>
</evidence>
<feature type="transmembrane region" description="Helical" evidence="8">
    <location>
        <begin position="7"/>
        <end position="23"/>
    </location>
</feature>
<keyword evidence="6 8" id="KW-1133">Transmembrane helix</keyword>
<dbReference type="AlphaFoldDB" id="A0A8D0TIW5"/>
<evidence type="ECO:0000313" key="9">
    <source>
        <dbReference type="Ensembl" id="ENSSSCP00025044754.1"/>
    </source>
</evidence>
<evidence type="ECO:0000256" key="3">
    <source>
        <dbReference type="ARBA" id="ARBA00011738"/>
    </source>
</evidence>
<comment type="similarity">
    <text evidence="2">Belongs to the short-chain dehydrogenases/reductases (SDR) family.</text>
</comment>
<evidence type="ECO:0000313" key="10">
    <source>
        <dbReference type="Proteomes" id="UP000694727"/>
    </source>
</evidence>